<dbReference type="SUPFAM" id="SSF110857">
    <property type="entry name" value="Gamma-glutamyl cyclotransferase-like"/>
    <property type="match status" value="1"/>
</dbReference>
<dbReference type="CDD" id="cd06661">
    <property type="entry name" value="GGCT_like"/>
    <property type="match status" value="1"/>
</dbReference>
<dbReference type="AlphaFoldDB" id="A0A238Z9F7"/>
<dbReference type="Pfam" id="PF06094">
    <property type="entry name" value="GGACT"/>
    <property type="match status" value="1"/>
</dbReference>
<gene>
    <name evidence="2" type="ORF">SAMN05216252_10160</name>
</gene>
<keyword evidence="3" id="KW-1185">Reference proteome</keyword>
<feature type="domain" description="Gamma-glutamylcyclotransferase AIG2-like" evidence="1">
    <location>
        <begin position="13"/>
        <end position="141"/>
    </location>
</feature>
<dbReference type="Gene3D" id="3.10.490.10">
    <property type="entry name" value="Gamma-glutamyl cyclotransferase-like"/>
    <property type="match status" value="1"/>
</dbReference>
<dbReference type="InterPro" id="IPR013024">
    <property type="entry name" value="GGCT-like"/>
</dbReference>
<keyword evidence="2" id="KW-0808">Transferase</keyword>
<accession>A0A238Z9F7</accession>
<name>A0A238Z9F7_9ACTN</name>
<dbReference type="EMBL" id="FZOF01000001">
    <property type="protein sequence ID" value="SNR79344.1"/>
    <property type="molecule type" value="Genomic_DNA"/>
</dbReference>
<sequence>MKLMRDDHSRLPFFVYGTLRPGEINHSWLLRGRTTSETPAVLHGALLFDGPGYPYAVADERGRVHGDVIHPAEDLYQEVLSDLDRLEEYSPGAPGNLYERVVRDVRTYSGQTLPAWVYLAAADHERDLREKGRPIAGGDWKHR</sequence>
<dbReference type="InterPro" id="IPR009288">
    <property type="entry name" value="AIG2-like_dom"/>
</dbReference>
<organism evidence="2 3">
    <name type="scientific">Actinacidiphila glaucinigra</name>
    <dbReference type="NCBI Taxonomy" id="235986"/>
    <lineage>
        <taxon>Bacteria</taxon>
        <taxon>Bacillati</taxon>
        <taxon>Actinomycetota</taxon>
        <taxon>Actinomycetes</taxon>
        <taxon>Kitasatosporales</taxon>
        <taxon>Streptomycetaceae</taxon>
        <taxon>Actinacidiphila</taxon>
    </lineage>
</organism>
<reference evidence="2 3" key="1">
    <citation type="submission" date="2017-06" db="EMBL/GenBank/DDBJ databases">
        <authorList>
            <person name="Kim H.J."/>
            <person name="Triplett B.A."/>
        </authorList>
    </citation>
    <scope>NUCLEOTIDE SEQUENCE [LARGE SCALE GENOMIC DNA]</scope>
    <source>
        <strain evidence="2 3">CGMCC 4.1858</strain>
    </source>
</reference>
<dbReference type="Proteomes" id="UP000198280">
    <property type="component" value="Unassembled WGS sequence"/>
</dbReference>
<evidence type="ECO:0000313" key="3">
    <source>
        <dbReference type="Proteomes" id="UP000198280"/>
    </source>
</evidence>
<proteinExistence type="predicted"/>
<dbReference type="InterPro" id="IPR036568">
    <property type="entry name" value="GGCT-like_sf"/>
</dbReference>
<evidence type="ECO:0000259" key="1">
    <source>
        <dbReference type="Pfam" id="PF06094"/>
    </source>
</evidence>
<evidence type="ECO:0000313" key="2">
    <source>
        <dbReference type="EMBL" id="SNR79344.1"/>
    </source>
</evidence>
<protein>
    <submittedName>
        <fullName evidence="2">Uncharacterized conserved protein YtfP, gamma-glutamylcyclotransferase (GGCT)/AIG2-like family</fullName>
    </submittedName>
</protein>
<dbReference type="GO" id="GO:0016740">
    <property type="term" value="F:transferase activity"/>
    <property type="evidence" value="ECO:0007669"/>
    <property type="project" value="UniProtKB-KW"/>
</dbReference>